<protein>
    <submittedName>
        <fullName evidence="1">Uncharacterized protein</fullName>
    </submittedName>
</protein>
<evidence type="ECO:0000313" key="2">
    <source>
        <dbReference type="Proteomes" id="UP001372834"/>
    </source>
</evidence>
<name>A0AAN8NQ75_POLSC</name>
<dbReference type="EMBL" id="JAWJWE010000037">
    <property type="protein sequence ID" value="KAK6625157.1"/>
    <property type="molecule type" value="Genomic_DNA"/>
</dbReference>
<sequence length="94" mass="10703">MFDIRREQQTSTSKTVAENAVEIAQRLILQKIYECNTTEEHKPTEASGQKLRRQLTTDMSLGIIFRFASSLIGHLRNSTVFSVRIFALKSDVNS</sequence>
<reference evidence="1 2" key="1">
    <citation type="submission" date="2023-10" db="EMBL/GenBank/DDBJ databases">
        <title>Genomes of two closely related lineages of the louse Polyplax serrata with different host specificities.</title>
        <authorList>
            <person name="Martinu J."/>
            <person name="Tarabai H."/>
            <person name="Stefka J."/>
            <person name="Hypsa V."/>
        </authorList>
    </citation>
    <scope>NUCLEOTIDE SEQUENCE [LARGE SCALE GENOMIC DNA]</scope>
    <source>
        <strain evidence="1">HR10_N</strain>
    </source>
</reference>
<accession>A0AAN8NQ75</accession>
<dbReference type="AlphaFoldDB" id="A0AAN8NQ75"/>
<comment type="caution">
    <text evidence="1">The sequence shown here is derived from an EMBL/GenBank/DDBJ whole genome shotgun (WGS) entry which is preliminary data.</text>
</comment>
<proteinExistence type="predicted"/>
<dbReference type="Proteomes" id="UP001372834">
    <property type="component" value="Unassembled WGS sequence"/>
</dbReference>
<organism evidence="1 2">
    <name type="scientific">Polyplax serrata</name>
    <name type="common">Common mouse louse</name>
    <dbReference type="NCBI Taxonomy" id="468196"/>
    <lineage>
        <taxon>Eukaryota</taxon>
        <taxon>Metazoa</taxon>
        <taxon>Ecdysozoa</taxon>
        <taxon>Arthropoda</taxon>
        <taxon>Hexapoda</taxon>
        <taxon>Insecta</taxon>
        <taxon>Pterygota</taxon>
        <taxon>Neoptera</taxon>
        <taxon>Paraneoptera</taxon>
        <taxon>Psocodea</taxon>
        <taxon>Troctomorpha</taxon>
        <taxon>Phthiraptera</taxon>
        <taxon>Anoplura</taxon>
        <taxon>Polyplacidae</taxon>
        <taxon>Polyplax</taxon>
    </lineage>
</organism>
<gene>
    <name evidence="1" type="ORF">RUM43_005448</name>
</gene>
<evidence type="ECO:0000313" key="1">
    <source>
        <dbReference type="EMBL" id="KAK6625157.1"/>
    </source>
</evidence>